<proteinExistence type="predicted"/>
<keyword evidence="3" id="KW-1185">Reference proteome</keyword>
<comment type="caution">
    <text evidence="2">The sequence shown here is derived from an EMBL/GenBank/DDBJ whole genome shotgun (WGS) entry which is preliminary data.</text>
</comment>
<protein>
    <submittedName>
        <fullName evidence="2">Uncharacterized protein</fullName>
    </submittedName>
</protein>
<feature type="compositionally biased region" description="Basic residues" evidence="1">
    <location>
        <begin position="1"/>
        <end position="20"/>
    </location>
</feature>
<gene>
    <name evidence="2" type="ORF">LY90DRAFT_196321</name>
</gene>
<feature type="region of interest" description="Disordered" evidence="1">
    <location>
        <begin position="1"/>
        <end position="27"/>
    </location>
</feature>
<evidence type="ECO:0000313" key="2">
    <source>
        <dbReference type="EMBL" id="ORY10093.1"/>
    </source>
</evidence>
<sequence>MKIGKLSKKFKNKNKIKNKKRNDERSIEKYKKVDNKVINKIKNLKESLQKLSKSNLLNNVENDNLNININNNSEKKLNNASSPKLQSKATNVKFTEGIESEIKIKENVINISNEKSYLSKNDKHTEANIINKTSLDKNEDIVNNNKNININGNINVSISKIFDEKKEKKSISENEKIFDEGNIL</sequence>
<name>A0A1Y1ZIL1_9FUNG</name>
<organism evidence="2 3">
    <name type="scientific">Neocallimastix californiae</name>
    <dbReference type="NCBI Taxonomy" id="1754190"/>
    <lineage>
        <taxon>Eukaryota</taxon>
        <taxon>Fungi</taxon>
        <taxon>Fungi incertae sedis</taxon>
        <taxon>Chytridiomycota</taxon>
        <taxon>Chytridiomycota incertae sedis</taxon>
        <taxon>Neocallimastigomycetes</taxon>
        <taxon>Neocallimastigales</taxon>
        <taxon>Neocallimastigaceae</taxon>
        <taxon>Neocallimastix</taxon>
    </lineage>
</organism>
<accession>A0A1Y1ZIL1</accession>
<dbReference type="EMBL" id="MCOG01000398">
    <property type="protein sequence ID" value="ORY10093.1"/>
    <property type="molecule type" value="Genomic_DNA"/>
</dbReference>
<evidence type="ECO:0000256" key="1">
    <source>
        <dbReference type="SAM" id="MobiDB-lite"/>
    </source>
</evidence>
<reference evidence="2 3" key="1">
    <citation type="submission" date="2016-08" db="EMBL/GenBank/DDBJ databases">
        <title>A Parts List for Fungal Cellulosomes Revealed by Comparative Genomics.</title>
        <authorList>
            <consortium name="DOE Joint Genome Institute"/>
            <person name="Haitjema C.H."/>
            <person name="Gilmore S.P."/>
            <person name="Henske J.K."/>
            <person name="Solomon K.V."/>
            <person name="De Groot R."/>
            <person name="Kuo A."/>
            <person name="Mondo S.J."/>
            <person name="Salamov A.A."/>
            <person name="Labutti K."/>
            <person name="Zhao Z."/>
            <person name="Chiniquy J."/>
            <person name="Barry K."/>
            <person name="Brewer H.M."/>
            <person name="Purvine S.O."/>
            <person name="Wright A.T."/>
            <person name="Boxma B."/>
            <person name="Van Alen T."/>
            <person name="Hackstein J.H."/>
            <person name="Baker S.E."/>
            <person name="Grigoriev I.V."/>
            <person name="O'Malley M.A."/>
        </authorList>
    </citation>
    <scope>NUCLEOTIDE SEQUENCE [LARGE SCALE GENOMIC DNA]</scope>
    <source>
        <strain evidence="2 3">G1</strain>
    </source>
</reference>
<dbReference type="AlphaFoldDB" id="A0A1Y1ZIL1"/>
<evidence type="ECO:0000313" key="3">
    <source>
        <dbReference type="Proteomes" id="UP000193920"/>
    </source>
</evidence>
<dbReference type="Proteomes" id="UP000193920">
    <property type="component" value="Unassembled WGS sequence"/>
</dbReference>